<keyword evidence="6 7" id="KW-0694">RNA-binding</keyword>
<gene>
    <name evidence="7 9" type="primary">rnr</name>
    <name evidence="9" type="ORF">QQ008_19230</name>
</gene>
<evidence type="ECO:0000256" key="2">
    <source>
        <dbReference type="ARBA" id="ARBA00022490"/>
    </source>
</evidence>
<dbReference type="InterPro" id="IPR003029">
    <property type="entry name" value="S1_domain"/>
</dbReference>
<dbReference type="PANTHER" id="PTHR23355">
    <property type="entry name" value="RIBONUCLEASE"/>
    <property type="match status" value="1"/>
</dbReference>
<evidence type="ECO:0000313" key="10">
    <source>
        <dbReference type="Proteomes" id="UP001172082"/>
    </source>
</evidence>
<dbReference type="InterPro" id="IPR040476">
    <property type="entry name" value="CSD2"/>
</dbReference>
<keyword evidence="10" id="KW-1185">Reference proteome</keyword>
<dbReference type="InterPro" id="IPR022966">
    <property type="entry name" value="RNase_II/R_CS"/>
</dbReference>
<dbReference type="HAMAP" id="MF_01895">
    <property type="entry name" value="RNase_R"/>
    <property type="match status" value="1"/>
</dbReference>
<keyword evidence="2 7" id="KW-0963">Cytoplasm</keyword>
<feature type="domain" description="S1 motif" evidence="8">
    <location>
        <begin position="634"/>
        <end position="715"/>
    </location>
</feature>
<evidence type="ECO:0000256" key="3">
    <source>
        <dbReference type="ARBA" id="ARBA00022722"/>
    </source>
</evidence>
<dbReference type="Pfam" id="PF17876">
    <property type="entry name" value="CSD2"/>
    <property type="match status" value="1"/>
</dbReference>
<evidence type="ECO:0000313" key="9">
    <source>
        <dbReference type="EMBL" id="MDN5203529.1"/>
    </source>
</evidence>
<comment type="caution">
    <text evidence="9">The sequence shown here is derived from an EMBL/GenBank/DDBJ whole genome shotgun (WGS) entry which is preliminary data.</text>
</comment>
<dbReference type="EMBL" id="JAUJEA010000007">
    <property type="protein sequence ID" value="MDN5203529.1"/>
    <property type="molecule type" value="Genomic_DNA"/>
</dbReference>
<dbReference type="SUPFAM" id="SSF50249">
    <property type="entry name" value="Nucleic acid-binding proteins"/>
    <property type="match status" value="3"/>
</dbReference>
<keyword evidence="3 7" id="KW-0540">Nuclease</keyword>
<dbReference type="PROSITE" id="PS01175">
    <property type="entry name" value="RIBONUCLEASE_II"/>
    <property type="match status" value="1"/>
</dbReference>
<comment type="subcellular location">
    <subcellularLocation>
        <location evidence="7">Cytoplasm</location>
    </subcellularLocation>
</comment>
<dbReference type="EC" id="3.1.13.1" evidence="7"/>
<reference evidence="9" key="1">
    <citation type="submission" date="2023-06" db="EMBL/GenBank/DDBJ databases">
        <title>Genomic of Parafulvivirga corallium.</title>
        <authorList>
            <person name="Wang G."/>
        </authorList>
    </citation>
    <scope>NUCLEOTIDE SEQUENCE</scope>
    <source>
        <strain evidence="9">BMA10</strain>
    </source>
</reference>
<evidence type="ECO:0000256" key="5">
    <source>
        <dbReference type="ARBA" id="ARBA00022839"/>
    </source>
</evidence>
<comment type="catalytic activity">
    <reaction evidence="1 7">
        <text>Exonucleolytic cleavage in the 3'- to 5'-direction to yield nucleoside 5'-phosphates.</text>
        <dbReference type="EC" id="3.1.13.1"/>
    </reaction>
</comment>
<dbReference type="InterPro" id="IPR011805">
    <property type="entry name" value="RNase_R"/>
</dbReference>
<dbReference type="RefSeq" id="WP_346753551.1">
    <property type="nucleotide sequence ID" value="NZ_JAUJEA010000007.1"/>
</dbReference>
<comment type="function">
    <text evidence="7">3'-5' exoribonuclease that releases 5'-nucleoside monophosphates and is involved in maturation of structured RNAs.</text>
</comment>
<dbReference type="PANTHER" id="PTHR23355:SF9">
    <property type="entry name" value="DIS3-LIKE EXONUCLEASE 2"/>
    <property type="match status" value="1"/>
</dbReference>
<protein>
    <recommendedName>
        <fullName evidence="7">Ribonuclease R</fullName>
        <shortName evidence="7">RNase R</shortName>
        <ecNumber evidence="7">3.1.13.1</ecNumber>
    </recommendedName>
</protein>
<dbReference type="Pfam" id="PF00773">
    <property type="entry name" value="RNB"/>
    <property type="match status" value="1"/>
</dbReference>
<dbReference type="Pfam" id="PF00575">
    <property type="entry name" value="S1"/>
    <property type="match status" value="1"/>
</dbReference>
<dbReference type="InterPro" id="IPR050180">
    <property type="entry name" value="RNR_Ribonuclease"/>
</dbReference>
<evidence type="ECO:0000256" key="6">
    <source>
        <dbReference type="ARBA" id="ARBA00022884"/>
    </source>
</evidence>
<name>A0ABT8KS09_9BACT</name>
<evidence type="ECO:0000256" key="4">
    <source>
        <dbReference type="ARBA" id="ARBA00022801"/>
    </source>
</evidence>
<evidence type="ECO:0000256" key="1">
    <source>
        <dbReference type="ARBA" id="ARBA00001849"/>
    </source>
</evidence>
<keyword evidence="4 7" id="KW-0378">Hydrolase</keyword>
<accession>A0ABT8KS09</accession>
<evidence type="ECO:0000259" key="8">
    <source>
        <dbReference type="PROSITE" id="PS50126"/>
    </source>
</evidence>
<dbReference type="NCBIfam" id="TIGR02063">
    <property type="entry name" value="RNase_R"/>
    <property type="match status" value="1"/>
</dbReference>
<dbReference type="SMART" id="SM00316">
    <property type="entry name" value="S1"/>
    <property type="match status" value="1"/>
</dbReference>
<dbReference type="SMART" id="SM00955">
    <property type="entry name" value="RNB"/>
    <property type="match status" value="1"/>
</dbReference>
<comment type="similarity">
    <text evidence="7">Belongs to the RNR ribonuclease family. RNase R subfamily.</text>
</comment>
<dbReference type="InterPro" id="IPR001900">
    <property type="entry name" value="RNase_II/R"/>
</dbReference>
<dbReference type="InterPro" id="IPR011129">
    <property type="entry name" value="CSD"/>
</dbReference>
<keyword evidence="5 7" id="KW-0269">Exonuclease</keyword>
<dbReference type="CDD" id="cd04471">
    <property type="entry name" value="S1_RNase_R"/>
    <property type="match status" value="1"/>
</dbReference>
<sequence length="715" mass="83243">MSRKKTHKKKKAGSKLNRNLISERTLIFLNDNLSRAYSIRQLMKKFNLKGKKSKNELLEVLFILEEKGKVSRLRNNSYRSTKEPKIFTGTVDFVNPRVAYIISESLEQDAKVDVDDLRYALDGDKVEFVLTQTLKPGRQPRGKVINILERKRDSFVGRIEIFPRYAFVIADNRRMHYDIFVKHEDLNKARHNDKVIVEITQWPDHDKNPEGKVTRVLGRAGENDAEIHSIMAEFDLPFSFPENVEKFAAEIKDEIPKQEIKQRRDFREITTFTIDPEDAKDFDDALSIQKLENGNFEIGVHIADVTHYMEKGSILDREAFERATSVYLVDRTIPMLPERLSNELCSLRPNEEKLTFSAVFELNEKAEVVKEWFGRTIIYSDKRFTYEEAQEVIDSKSGEFAEELETLNKLALALRKNRFKHGAVNFETTEVKFKLDENGKPLGVIPKVRQDAHKLIEDFMLLANKKVAEFIYKMDKGKNRKTFVYRTHDNPDPEKLEVFSVFASKFGHRFNLHNQSISKSLNTLIDDIEGKPEQNVLETLAIRTMAKAKYTTEEKGHFGLAYDHYTHFTSPIRRYPDVMVHRLLYHYLNGENSVTKDDYEDKCLHASEREKRAADAERASIKYKQVEYMESVDKKVFDGIVSGVTEWGVYVEIIETKCEGMVRMADMQDDYYDFDEKNFCVVGQRSKKVISLGDEVKVSVKQTDIDRRIIDLFFE</sequence>
<dbReference type="InterPro" id="IPR012340">
    <property type="entry name" value="NA-bd_OB-fold"/>
</dbReference>
<proteinExistence type="inferred from homology"/>
<dbReference type="InterPro" id="IPR004476">
    <property type="entry name" value="RNase_II/RNase_R"/>
</dbReference>
<evidence type="ECO:0000256" key="7">
    <source>
        <dbReference type="HAMAP-Rule" id="MF_01895"/>
    </source>
</evidence>
<dbReference type="SMART" id="SM00357">
    <property type="entry name" value="CSP"/>
    <property type="match status" value="1"/>
</dbReference>
<dbReference type="Proteomes" id="UP001172082">
    <property type="component" value="Unassembled WGS sequence"/>
</dbReference>
<dbReference type="NCBIfam" id="TIGR00358">
    <property type="entry name" value="3_prime_RNase"/>
    <property type="match status" value="1"/>
</dbReference>
<organism evidence="9 10">
    <name type="scientific">Splendidivirga corallicola</name>
    <dbReference type="NCBI Taxonomy" id="3051826"/>
    <lineage>
        <taxon>Bacteria</taxon>
        <taxon>Pseudomonadati</taxon>
        <taxon>Bacteroidota</taxon>
        <taxon>Cytophagia</taxon>
        <taxon>Cytophagales</taxon>
        <taxon>Splendidivirgaceae</taxon>
        <taxon>Splendidivirga</taxon>
    </lineage>
</organism>
<dbReference type="Gene3D" id="2.40.50.140">
    <property type="entry name" value="Nucleic acid-binding proteins"/>
    <property type="match status" value="2"/>
</dbReference>
<dbReference type="PROSITE" id="PS50126">
    <property type="entry name" value="S1"/>
    <property type="match status" value="1"/>
</dbReference>